<name>A0ABS5CPB4_9FLAO</name>
<organism evidence="2 3">
    <name type="scientific">Flavobacterium flabelliforme</name>
    <dbReference type="NCBI Taxonomy" id="2816119"/>
    <lineage>
        <taxon>Bacteria</taxon>
        <taxon>Pseudomonadati</taxon>
        <taxon>Bacteroidota</taxon>
        <taxon>Flavobacteriia</taxon>
        <taxon>Flavobacteriales</taxon>
        <taxon>Flavobacteriaceae</taxon>
        <taxon>Flavobacterium</taxon>
    </lineage>
</organism>
<sequence>MKNKYFLILALLIITFFSCSTEEVPNTIYASEISFVHADGTAISVNECNNSNLKYAVKIQTTSKSNANGIPLKVDYSVNGVLYTMNFTMSGAQINPIELAEGNNSAYIIGTDYKSSFNYITQGDFELVE</sequence>
<feature type="chain" id="PRO_5046543960" description="Lipoprotein" evidence="1">
    <location>
        <begin position="22"/>
        <end position="129"/>
    </location>
</feature>
<evidence type="ECO:0000313" key="3">
    <source>
        <dbReference type="Proteomes" id="UP000674217"/>
    </source>
</evidence>
<gene>
    <name evidence="2" type="ORF">J3S90_01420</name>
</gene>
<evidence type="ECO:0000256" key="1">
    <source>
        <dbReference type="SAM" id="SignalP"/>
    </source>
</evidence>
<dbReference type="EMBL" id="JAGFBU010000001">
    <property type="protein sequence ID" value="MBP4140460.1"/>
    <property type="molecule type" value="Genomic_DNA"/>
</dbReference>
<dbReference type="PROSITE" id="PS51257">
    <property type="entry name" value="PROKAR_LIPOPROTEIN"/>
    <property type="match status" value="1"/>
</dbReference>
<dbReference type="Proteomes" id="UP000674217">
    <property type="component" value="Unassembled WGS sequence"/>
</dbReference>
<keyword evidence="3" id="KW-1185">Reference proteome</keyword>
<accession>A0ABS5CPB4</accession>
<dbReference type="RefSeq" id="WP_210644227.1">
    <property type="nucleotide sequence ID" value="NZ_JAGFBU010000001.1"/>
</dbReference>
<reference evidence="2 3" key="1">
    <citation type="submission" date="2021-03" db="EMBL/GenBank/DDBJ databases">
        <title>Flavobacterium Flabelliformis Sp. Nov. And Flavobacterium Geliluteum Sp. Nov., Two Novel Multidrug Resistant Psychrophilic Species Isolated From Antarctica.</title>
        <authorList>
            <person name="Kralova S."/>
            <person name="Busse H.J."/>
            <person name="Bezdicek M."/>
            <person name="Nykrynova M."/>
            <person name="Kroupova E."/>
            <person name="Krsek D."/>
            <person name="Sedlacek I."/>
        </authorList>
    </citation>
    <scope>NUCLEOTIDE SEQUENCE [LARGE SCALE GENOMIC DNA]</scope>
    <source>
        <strain evidence="2 3">P4023</strain>
    </source>
</reference>
<evidence type="ECO:0008006" key="4">
    <source>
        <dbReference type="Google" id="ProtNLM"/>
    </source>
</evidence>
<comment type="caution">
    <text evidence="2">The sequence shown here is derived from an EMBL/GenBank/DDBJ whole genome shotgun (WGS) entry which is preliminary data.</text>
</comment>
<feature type="signal peptide" evidence="1">
    <location>
        <begin position="1"/>
        <end position="21"/>
    </location>
</feature>
<keyword evidence="1" id="KW-0732">Signal</keyword>
<proteinExistence type="predicted"/>
<evidence type="ECO:0000313" key="2">
    <source>
        <dbReference type="EMBL" id="MBP4140460.1"/>
    </source>
</evidence>
<protein>
    <recommendedName>
        <fullName evidence="4">Lipoprotein</fullName>
    </recommendedName>
</protein>